<dbReference type="Proteomes" id="UP000287823">
    <property type="component" value="Unassembled WGS sequence"/>
</dbReference>
<dbReference type="Pfam" id="PF04093">
    <property type="entry name" value="MreD"/>
    <property type="match status" value="1"/>
</dbReference>
<sequence length="161" mass="18324">MTSRFSQRMAINAALMMGLVLSVMPMSAGLQAWRPEWSMMILLYWVMAVPNRVNIGTCFIIGLLMDVLLGSTLGIHAAGMSFVGYIFAHHYKRIRNFSLSQQALFVGLMVMIERSIVYLVEYYVSNASLQSNYFLPAVSSAIIWPWLFLVMRKVRRRFGVA</sequence>
<evidence type="ECO:0000256" key="7">
    <source>
        <dbReference type="ARBA" id="ARBA00023136"/>
    </source>
</evidence>
<keyword evidence="4 9" id="KW-0812">Transmembrane</keyword>
<comment type="subcellular location">
    <subcellularLocation>
        <location evidence="8">Cell inner membrane</location>
    </subcellularLocation>
    <subcellularLocation>
        <location evidence="1">Cell membrane</location>
        <topology evidence="1">Multi-pass membrane protein</topology>
    </subcellularLocation>
</comment>
<dbReference type="GO" id="GO:0008360">
    <property type="term" value="P:regulation of cell shape"/>
    <property type="evidence" value="ECO:0007669"/>
    <property type="project" value="UniProtKB-UniRule"/>
</dbReference>
<keyword evidence="3 8" id="KW-1003">Cell membrane</keyword>
<keyword evidence="11" id="KW-1185">Reference proteome</keyword>
<keyword evidence="8" id="KW-0997">Cell inner membrane</keyword>
<keyword evidence="5 8" id="KW-0133">Cell shape</keyword>
<evidence type="ECO:0000256" key="2">
    <source>
        <dbReference type="ARBA" id="ARBA00007776"/>
    </source>
</evidence>
<evidence type="ECO:0000313" key="11">
    <source>
        <dbReference type="Proteomes" id="UP000287823"/>
    </source>
</evidence>
<evidence type="ECO:0000313" key="10">
    <source>
        <dbReference type="EMBL" id="RUO34013.1"/>
    </source>
</evidence>
<accession>A0A432WJQ1</accession>
<feature type="transmembrane region" description="Helical" evidence="9">
    <location>
        <begin position="103"/>
        <end position="121"/>
    </location>
</feature>
<protein>
    <recommendedName>
        <fullName evidence="8">Rod shape-determining protein MreD</fullName>
    </recommendedName>
</protein>
<organism evidence="10 11">
    <name type="scientific">Aliidiomarina soli</name>
    <dbReference type="NCBI Taxonomy" id="1928574"/>
    <lineage>
        <taxon>Bacteria</taxon>
        <taxon>Pseudomonadati</taxon>
        <taxon>Pseudomonadota</taxon>
        <taxon>Gammaproteobacteria</taxon>
        <taxon>Alteromonadales</taxon>
        <taxon>Idiomarinaceae</taxon>
        <taxon>Aliidiomarina</taxon>
    </lineage>
</organism>
<comment type="function">
    <text evidence="8">Involved in formation of the rod shape of the cell. May also contribute to regulation of formation of penicillin-binding proteins.</text>
</comment>
<evidence type="ECO:0000256" key="4">
    <source>
        <dbReference type="ARBA" id="ARBA00022692"/>
    </source>
</evidence>
<gene>
    <name evidence="10" type="primary">mreD</name>
    <name evidence="10" type="ORF">CWE14_06090</name>
</gene>
<keyword evidence="7 8" id="KW-0472">Membrane</keyword>
<dbReference type="NCBIfam" id="TIGR03426">
    <property type="entry name" value="shape_MreD"/>
    <property type="match status" value="1"/>
</dbReference>
<dbReference type="RefSeq" id="WP_126788594.1">
    <property type="nucleotide sequence ID" value="NZ_PIPO01000002.1"/>
</dbReference>
<dbReference type="InterPro" id="IPR026034">
    <property type="entry name" value="MreD_proteobac"/>
</dbReference>
<comment type="similarity">
    <text evidence="2 8">Belongs to the MreD family.</text>
</comment>
<comment type="caution">
    <text evidence="10">The sequence shown here is derived from an EMBL/GenBank/DDBJ whole genome shotgun (WGS) entry which is preliminary data.</text>
</comment>
<reference evidence="10 11" key="1">
    <citation type="journal article" date="2011" name="Front. Microbiol.">
        <title>Genomic signatures of strain selection and enhancement in Bacillus atrophaeus var. globigii, a historical biowarfare simulant.</title>
        <authorList>
            <person name="Gibbons H.S."/>
            <person name="Broomall S.M."/>
            <person name="McNew L.A."/>
            <person name="Daligault H."/>
            <person name="Chapman C."/>
            <person name="Bruce D."/>
            <person name="Karavis M."/>
            <person name="Krepps M."/>
            <person name="McGregor P.A."/>
            <person name="Hong C."/>
            <person name="Park K.H."/>
            <person name="Akmal A."/>
            <person name="Feldman A."/>
            <person name="Lin J.S."/>
            <person name="Chang W.E."/>
            <person name="Higgs B.W."/>
            <person name="Demirev P."/>
            <person name="Lindquist J."/>
            <person name="Liem A."/>
            <person name="Fochler E."/>
            <person name="Read T.D."/>
            <person name="Tapia R."/>
            <person name="Johnson S."/>
            <person name="Bishop-Lilly K.A."/>
            <person name="Detter C."/>
            <person name="Han C."/>
            <person name="Sozhamannan S."/>
            <person name="Rosenzweig C.N."/>
            <person name="Skowronski E.W."/>
        </authorList>
    </citation>
    <scope>NUCLEOTIDE SEQUENCE [LARGE SCALE GENOMIC DNA]</scope>
    <source>
        <strain evidence="10 11">Y4G10-17</strain>
    </source>
</reference>
<dbReference type="PIRSF" id="PIRSF018472">
    <property type="entry name" value="MreD_proteobac"/>
    <property type="match status" value="1"/>
</dbReference>
<proteinExistence type="inferred from homology"/>
<dbReference type="PANTHER" id="PTHR37484:SF1">
    <property type="entry name" value="ROD SHAPE-DETERMINING PROTEIN MRED"/>
    <property type="match status" value="1"/>
</dbReference>
<evidence type="ECO:0000256" key="5">
    <source>
        <dbReference type="ARBA" id="ARBA00022960"/>
    </source>
</evidence>
<dbReference type="PANTHER" id="PTHR37484">
    <property type="entry name" value="ROD SHAPE-DETERMINING PROTEIN MRED"/>
    <property type="match status" value="1"/>
</dbReference>
<evidence type="ECO:0000256" key="9">
    <source>
        <dbReference type="SAM" id="Phobius"/>
    </source>
</evidence>
<evidence type="ECO:0000256" key="6">
    <source>
        <dbReference type="ARBA" id="ARBA00022989"/>
    </source>
</evidence>
<dbReference type="GO" id="GO:0005886">
    <property type="term" value="C:plasma membrane"/>
    <property type="evidence" value="ECO:0007669"/>
    <property type="project" value="UniProtKB-SubCell"/>
</dbReference>
<evidence type="ECO:0000256" key="1">
    <source>
        <dbReference type="ARBA" id="ARBA00004651"/>
    </source>
</evidence>
<dbReference type="InterPro" id="IPR007227">
    <property type="entry name" value="Cell_shape_determining_MreD"/>
</dbReference>
<dbReference type="EMBL" id="PIPO01000002">
    <property type="protein sequence ID" value="RUO34013.1"/>
    <property type="molecule type" value="Genomic_DNA"/>
</dbReference>
<evidence type="ECO:0000256" key="8">
    <source>
        <dbReference type="PIRNR" id="PIRNR018472"/>
    </source>
</evidence>
<name>A0A432WJQ1_9GAMM</name>
<evidence type="ECO:0000256" key="3">
    <source>
        <dbReference type="ARBA" id="ARBA00022475"/>
    </source>
</evidence>
<keyword evidence="6 9" id="KW-1133">Transmembrane helix</keyword>
<feature type="transmembrane region" description="Helical" evidence="9">
    <location>
        <begin position="133"/>
        <end position="151"/>
    </location>
</feature>
<dbReference type="AlphaFoldDB" id="A0A432WJQ1"/>